<comment type="caution">
    <text evidence="2">The sequence shown here is derived from an EMBL/GenBank/DDBJ whole genome shotgun (WGS) entry which is preliminary data.</text>
</comment>
<feature type="region of interest" description="Disordered" evidence="1">
    <location>
        <begin position="273"/>
        <end position="300"/>
    </location>
</feature>
<proteinExistence type="predicted"/>
<protein>
    <submittedName>
        <fullName evidence="2">Uncharacterized protein</fullName>
    </submittedName>
</protein>
<feature type="region of interest" description="Disordered" evidence="1">
    <location>
        <begin position="47"/>
        <end position="69"/>
    </location>
</feature>
<reference evidence="2" key="1">
    <citation type="journal article" date="2020" name="Fungal Divers.">
        <title>Resolving the Mortierellaceae phylogeny through synthesis of multi-gene phylogenetics and phylogenomics.</title>
        <authorList>
            <person name="Vandepol N."/>
            <person name="Liber J."/>
            <person name="Desiro A."/>
            <person name="Na H."/>
            <person name="Kennedy M."/>
            <person name="Barry K."/>
            <person name="Grigoriev I.V."/>
            <person name="Miller A.N."/>
            <person name="O'Donnell K."/>
            <person name="Stajich J.E."/>
            <person name="Bonito G."/>
        </authorList>
    </citation>
    <scope>NUCLEOTIDE SEQUENCE</scope>
    <source>
        <strain evidence="2">KOD948</strain>
    </source>
</reference>
<accession>A0A9P6U5Z6</accession>
<gene>
    <name evidence="2" type="ORF">BG011_001747</name>
</gene>
<dbReference type="EMBL" id="JAAAJA010000149">
    <property type="protein sequence ID" value="KAG0260618.1"/>
    <property type="molecule type" value="Genomic_DNA"/>
</dbReference>
<evidence type="ECO:0000313" key="3">
    <source>
        <dbReference type="Proteomes" id="UP000726737"/>
    </source>
</evidence>
<evidence type="ECO:0000256" key="1">
    <source>
        <dbReference type="SAM" id="MobiDB-lite"/>
    </source>
</evidence>
<dbReference type="InterPro" id="IPR039169">
    <property type="entry name" value="Abitram"/>
</dbReference>
<feature type="compositionally biased region" description="Polar residues" evidence="1">
    <location>
        <begin position="274"/>
        <end position="300"/>
    </location>
</feature>
<feature type="region of interest" description="Disordered" evidence="1">
    <location>
        <begin position="163"/>
        <end position="212"/>
    </location>
</feature>
<feature type="region of interest" description="Disordered" evidence="1">
    <location>
        <begin position="126"/>
        <end position="147"/>
    </location>
</feature>
<sequence length="300" mass="32885">MDEHAPIVYDLSQYREDTKDWGTDPSAYLLRYYTKYYFLATAGKESRQESSAPESTSSSTDATAPKPAPKIIDYETSLEVLRGDQYVYQSPNKLCVIGLAPTHPVIAQRDRYKVLNLRFDPKILSALPQPTSIPANSKKQPPPPCQPETVILKIEAKDLWAEAEAAKASENQGEDQSKSSETGAGAGSGSANNSSVAGAKSTSHENKKRSESIDPSRVIFVVRGAMAGHVMELNERLVRRKETIITDPVIIETMLDKASTHGYIAVIRPKSDKTASVTPRGLSTASEYEESLQSRSMDMS</sequence>
<dbReference type="OrthoDB" id="48130at2759"/>
<dbReference type="AlphaFoldDB" id="A0A9P6U5Z6"/>
<dbReference type="PANTHER" id="PTHR13651:SF0">
    <property type="entry name" value="PROTEIN ABITRAM"/>
    <property type="match status" value="1"/>
</dbReference>
<feature type="compositionally biased region" description="Polar residues" evidence="1">
    <location>
        <begin position="128"/>
        <end position="139"/>
    </location>
</feature>
<keyword evidence="3" id="KW-1185">Reference proteome</keyword>
<feature type="compositionally biased region" description="Low complexity" evidence="1">
    <location>
        <begin position="49"/>
        <end position="69"/>
    </location>
</feature>
<dbReference type="Proteomes" id="UP000726737">
    <property type="component" value="Unassembled WGS sequence"/>
</dbReference>
<name>A0A9P6U5Z6_9FUNG</name>
<dbReference type="PANTHER" id="PTHR13651">
    <property type="entry name" value="PROTEIN ABITRAM"/>
    <property type="match status" value="1"/>
</dbReference>
<organism evidence="2 3">
    <name type="scientific">Mortierella polycephala</name>
    <dbReference type="NCBI Taxonomy" id="41804"/>
    <lineage>
        <taxon>Eukaryota</taxon>
        <taxon>Fungi</taxon>
        <taxon>Fungi incertae sedis</taxon>
        <taxon>Mucoromycota</taxon>
        <taxon>Mortierellomycotina</taxon>
        <taxon>Mortierellomycetes</taxon>
        <taxon>Mortierellales</taxon>
        <taxon>Mortierellaceae</taxon>
        <taxon>Mortierella</taxon>
    </lineage>
</organism>
<feature type="compositionally biased region" description="Low complexity" evidence="1">
    <location>
        <begin position="179"/>
        <end position="201"/>
    </location>
</feature>
<feature type="compositionally biased region" description="Basic and acidic residues" evidence="1">
    <location>
        <begin position="202"/>
        <end position="212"/>
    </location>
</feature>
<evidence type="ECO:0000313" key="2">
    <source>
        <dbReference type="EMBL" id="KAG0260618.1"/>
    </source>
</evidence>